<name>A0A212KY92_9BACT</name>
<accession>A0A212KY92</accession>
<proteinExistence type="predicted"/>
<gene>
    <name evidence="1" type="ORF">KL86DES1_10270</name>
</gene>
<organism evidence="1">
    <name type="scientific">uncultured Desulfovibrio sp</name>
    <dbReference type="NCBI Taxonomy" id="167968"/>
    <lineage>
        <taxon>Bacteria</taxon>
        <taxon>Pseudomonadati</taxon>
        <taxon>Thermodesulfobacteriota</taxon>
        <taxon>Desulfovibrionia</taxon>
        <taxon>Desulfovibrionales</taxon>
        <taxon>Desulfovibrionaceae</taxon>
        <taxon>Desulfovibrio</taxon>
        <taxon>environmental samples</taxon>
    </lineage>
</organism>
<protein>
    <submittedName>
        <fullName evidence="1">Uncharacterized protein</fullName>
    </submittedName>
</protein>
<dbReference type="AlphaFoldDB" id="A0A212KY92"/>
<reference evidence="1" key="1">
    <citation type="submission" date="2016-08" db="EMBL/GenBank/DDBJ databases">
        <authorList>
            <person name="Seilhamer J.J."/>
        </authorList>
    </citation>
    <scope>NUCLEOTIDE SEQUENCE</scope>
    <source>
        <strain evidence="1">86-1</strain>
    </source>
</reference>
<dbReference type="EMBL" id="FMJC01000001">
    <property type="protein sequence ID" value="SCM70226.1"/>
    <property type="molecule type" value="Genomic_DNA"/>
</dbReference>
<sequence>MSILTENREAHLYDRFTGAAYHWECTFQTLTAFPLQRRRGVYVFAASAGSRNRQCCFIV</sequence>
<evidence type="ECO:0000313" key="1">
    <source>
        <dbReference type="EMBL" id="SCM70226.1"/>
    </source>
</evidence>